<keyword evidence="1" id="KW-0521">NADP</keyword>
<dbReference type="GO" id="GO:0035925">
    <property type="term" value="F:mRNA 3'-UTR AU-rich region binding"/>
    <property type="evidence" value="ECO:0007669"/>
    <property type="project" value="TreeGrafter"/>
</dbReference>
<dbReference type="PANTHER" id="PTHR48106:SF13">
    <property type="entry name" value="QUINONE OXIDOREDUCTASE-RELATED"/>
    <property type="match status" value="1"/>
</dbReference>
<dbReference type="Pfam" id="PF00107">
    <property type="entry name" value="ADH_zinc_N"/>
    <property type="match status" value="1"/>
</dbReference>
<proteinExistence type="predicted"/>
<gene>
    <name evidence="6" type="ORF">DFH08DRAFT_843928</name>
</gene>
<reference evidence="6" key="1">
    <citation type="submission" date="2023-03" db="EMBL/GenBank/DDBJ databases">
        <title>Massive genome expansion in bonnet fungi (Mycena s.s.) driven by repeated elements and novel gene families across ecological guilds.</title>
        <authorList>
            <consortium name="Lawrence Berkeley National Laboratory"/>
            <person name="Harder C.B."/>
            <person name="Miyauchi S."/>
            <person name="Viragh M."/>
            <person name="Kuo A."/>
            <person name="Thoen E."/>
            <person name="Andreopoulos B."/>
            <person name="Lu D."/>
            <person name="Skrede I."/>
            <person name="Drula E."/>
            <person name="Henrissat B."/>
            <person name="Morin E."/>
            <person name="Kohler A."/>
            <person name="Barry K."/>
            <person name="LaButti K."/>
            <person name="Morin E."/>
            <person name="Salamov A."/>
            <person name="Lipzen A."/>
            <person name="Mereny Z."/>
            <person name="Hegedus B."/>
            <person name="Baldrian P."/>
            <person name="Stursova M."/>
            <person name="Weitz H."/>
            <person name="Taylor A."/>
            <person name="Grigoriev I.V."/>
            <person name="Nagy L.G."/>
            <person name="Martin F."/>
            <person name="Kauserud H."/>
        </authorList>
    </citation>
    <scope>NUCLEOTIDE SEQUENCE</scope>
    <source>
        <strain evidence="6">CBHHK002</strain>
    </source>
</reference>
<keyword evidence="2" id="KW-0560">Oxidoreductase</keyword>
<dbReference type="GO" id="GO:0003960">
    <property type="term" value="F:quinone reductase (NADPH) activity"/>
    <property type="evidence" value="ECO:0007669"/>
    <property type="project" value="InterPro"/>
</dbReference>
<feature type="domain" description="Enoyl reductase (ER)" evidence="5">
    <location>
        <begin position="63"/>
        <end position="386"/>
    </location>
</feature>
<comment type="caution">
    <text evidence="6">The sequence shown here is derived from an EMBL/GenBank/DDBJ whole genome shotgun (WGS) entry which is preliminary data.</text>
</comment>
<evidence type="ECO:0000259" key="5">
    <source>
        <dbReference type="SMART" id="SM00829"/>
    </source>
</evidence>
<dbReference type="PANTHER" id="PTHR48106">
    <property type="entry name" value="QUINONE OXIDOREDUCTASE PIG3-RELATED"/>
    <property type="match status" value="1"/>
</dbReference>
<organism evidence="6 7">
    <name type="scientific">Mycena albidolilacea</name>
    <dbReference type="NCBI Taxonomy" id="1033008"/>
    <lineage>
        <taxon>Eukaryota</taxon>
        <taxon>Fungi</taxon>
        <taxon>Dikarya</taxon>
        <taxon>Basidiomycota</taxon>
        <taxon>Agaricomycotina</taxon>
        <taxon>Agaricomycetes</taxon>
        <taxon>Agaricomycetidae</taxon>
        <taxon>Agaricales</taxon>
        <taxon>Marasmiineae</taxon>
        <taxon>Mycenaceae</taxon>
        <taxon>Mycena</taxon>
    </lineage>
</organism>
<keyword evidence="7" id="KW-1185">Reference proteome</keyword>
<dbReference type="SUPFAM" id="SSF51735">
    <property type="entry name" value="NAD(P)-binding Rossmann-fold domains"/>
    <property type="match status" value="1"/>
</dbReference>
<accession>A0AAD7AKS6</accession>
<dbReference type="Pfam" id="PF08240">
    <property type="entry name" value="ADH_N"/>
    <property type="match status" value="1"/>
</dbReference>
<dbReference type="Gene3D" id="3.90.180.10">
    <property type="entry name" value="Medium-chain alcohol dehydrogenases, catalytic domain"/>
    <property type="match status" value="1"/>
</dbReference>
<dbReference type="SMART" id="SM00829">
    <property type="entry name" value="PKS_ER"/>
    <property type="match status" value="1"/>
</dbReference>
<dbReference type="SUPFAM" id="SSF50129">
    <property type="entry name" value="GroES-like"/>
    <property type="match status" value="1"/>
</dbReference>
<dbReference type="AlphaFoldDB" id="A0AAD7AKS6"/>
<evidence type="ECO:0000313" key="6">
    <source>
        <dbReference type="EMBL" id="KAJ7361367.1"/>
    </source>
</evidence>
<name>A0AAD7AKS6_9AGAR</name>
<dbReference type="Gene3D" id="3.40.50.720">
    <property type="entry name" value="NAD(P)-binding Rossmann-like Domain"/>
    <property type="match status" value="1"/>
</dbReference>
<evidence type="ECO:0000313" key="7">
    <source>
        <dbReference type="Proteomes" id="UP001218218"/>
    </source>
</evidence>
<dbReference type="CDD" id="cd05286">
    <property type="entry name" value="QOR2"/>
    <property type="match status" value="1"/>
</dbReference>
<dbReference type="InterPro" id="IPR020843">
    <property type="entry name" value="ER"/>
</dbReference>
<dbReference type="EMBL" id="JARIHO010000005">
    <property type="protein sequence ID" value="KAJ7361367.1"/>
    <property type="molecule type" value="Genomic_DNA"/>
</dbReference>
<evidence type="ECO:0000256" key="3">
    <source>
        <dbReference type="ARBA" id="ARBA00043088"/>
    </source>
</evidence>
<dbReference type="GO" id="GO:0005829">
    <property type="term" value="C:cytosol"/>
    <property type="evidence" value="ECO:0007669"/>
    <property type="project" value="TreeGrafter"/>
</dbReference>
<dbReference type="GO" id="GO:0070402">
    <property type="term" value="F:NADPH binding"/>
    <property type="evidence" value="ECO:0007669"/>
    <property type="project" value="TreeGrafter"/>
</dbReference>
<sequence>MPTMALNSALFSRAATISIRSSVHRTHHRYLRLRLAPLNLNLAVRKMSSIPTERNAIGINQIGDFDVLEKVTVPLKVVPENIVIKTDFLGINFIDTYYRKGLYPLKEFPAVIGTEAAGTILALPTDSAVLEDPEYKKRGFKVGAKVAVGGGGVFGLHSDYVSSAWKGVHVLPEGVSTQIGAAALLQGLTALTFIEEAHKVQKGETILVHTVAGGLGLLFAQLIKARGATVIGTTSTKEKAELAKANGADHVILYKEEDTVQRVLELTNGVGVDAVFDGVGKDTFDNNFKLLKRKGTLVSVGNASGAVPPFAPIRLVEKNLKLLRPTVGNYAQTAEELHHYARQLFALVADGTLKIKIHTEYPFTREGAIQAQKDLTGGKSTGKLLIKVE</sequence>
<evidence type="ECO:0000256" key="1">
    <source>
        <dbReference type="ARBA" id="ARBA00022857"/>
    </source>
</evidence>
<dbReference type="InterPro" id="IPR036291">
    <property type="entry name" value="NAD(P)-bd_dom_sf"/>
</dbReference>
<dbReference type="InterPro" id="IPR011032">
    <property type="entry name" value="GroES-like_sf"/>
</dbReference>
<dbReference type="FunFam" id="3.40.50.720:FF:000053">
    <property type="entry name" value="Quinone oxidoreductase 1"/>
    <property type="match status" value="1"/>
</dbReference>
<evidence type="ECO:0000256" key="2">
    <source>
        <dbReference type="ARBA" id="ARBA00023002"/>
    </source>
</evidence>
<protein>
    <recommendedName>
        <fullName evidence="4">Probable quinone oxidoreductase</fullName>
    </recommendedName>
    <alternativeName>
        <fullName evidence="3">NADPH:quinone reductase</fullName>
    </alternativeName>
</protein>
<dbReference type="InterPro" id="IPR013154">
    <property type="entry name" value="ADH-like_N"/>
</dbReference>
<dbReference type="InterPro" id="IPR013149">
    <property type="entry name" value="ADH-like_C"/>
</dbReference>
<dbReference type="Proteomes" id="UP001218218">
    <property type="component" value="Unassembled WGS sequence"/>
</dbReference>
<evidence type="ECO:0000256" key="4">
    <source>
        <dbReference type="ARBA" id="ARBA00070796"/>
    </source>
</evidence>
<dbReference type="InterPro" id="IPR047618">
    <property type="entry name" value="QOR-like"/>
</dbReference>